<dbReference type="SUPFAM" id="SSF52833">
    <property type="entry name" value="Thioredoxin-like"/>
    <property type="match status" value="2"/>
</dbReference>
<dbReference type="InterPro" id="IPR003782">
    <property type="entry name" value="SCO1/SenC"/>
</dbReference>
<dbReference type="PANTHER" id="PTHR12151:SF25">
    <property type="entry name" value="LINALOOL DEHYDRATASE_ISOMERASE DOMAIN-CONTAINING PROTEIN"/>
    <property type="match status" value="1"/>
</dbReference>
<dbReference type="GO" id="GO:0046872">
    <property type="term" value="F:metal ion binding"/>
    <property type="evidence" value="ECO:0007669"/>
    <property type="project" value="UniProtKB-KW"/>
</dbReference>
<keyword evidence="2" id="KW-0479">Metal-binding</keyword>
<dbReference type="Pfam" id="PF02630">
    <property type="entry name" value="SCO1-SenC"/>
    <property type="match status" value="2"/>
</dbReference>
<evidence type="ECO:0000256" key="2">
    <source>
        <dbReference type="PIRSR" id="PIRSR603782-1"/>
    </source>
</evidence>
<comment type="similarity">
    <text evidence="1">Belongs to the SCO1/2 family.</text>
</comment>
<keyword evidence="5" id="KW-0732">Signal</keyword>
<proteinExistence type="inferred from homology"/>
<dbReference type="EMBL" id="CP001013">
    <property type="protein sequence ID" value="ACB34892.1"/>
    <property type="molecule type" value="Genomic_DNA"/>
</dbReference>
<evidence type="ECO:0000256" key="1">
    <source>
        <dbReference type="ARBA" id="ARBA00010996"/>
    </source>
</evidence>
<dbReference type="InterPro" id="IPR036249">
    <property type="entry name" value="Thioredoxin-like_sf"/>
</dbReference>
<accession>B1Y7D7</accession>
<dbReference type="Gene3D" id="3.40.30.10">
    <property type="entry name" value="Glutaredoxin"/>
    <property type="match status" value="2"/>
</dbReference>
<dbReference type="AlphaFoldDB" id="B1Y7D7"/>
<reference evidence="6 7" key="1">
    <citation type="submission" date="2008-03" db="EMBL/GenBank/DDBJ databases">
        <title>Complete sequence of Leptothrix cholodnii SP-6.</title>
        <authorList>
            <consortium name="US DOE Joint Genome Institute"/>
            <person name="Copeland A."/>
            <person name="Lucas S."/>
            <person name="Lapidus A."/>
            <person name="Glavina del Rio T."/>
            <person name="Dalin E."/>
            <person name="Tice H."/>
            <person name="Bruce D."/>
            <person name="Goodwin L."/>
            <person name="Pitluck S."/>
            <person name="Chertkov O."/>
            <person name="Brettin T."/>
            <person name="Detter J.C."/>
            <person name="Han C."/>
            <person name="Kuske C.R."/>
            <person name="Schmutz J."/>
            <person name="Larimer F."/>
            <person name="Land M."/>
            <person name="Hauser L."/>
            <person name="Kyrpides N."/>
            <person name="Lykidis A."/>
            <person name="Emerson D."/>
            <person name="Richardson P."/>
        </authorList>
    </citation>
    <scope>NUCLEOTIDE SEQUENCE [LARGE SCALE GENOMIC DNA]</scope>
    <source>
        <strain evidence="7">ATCC 51168 / LMG 8142 / SP-6</strain>
    </source>
</reference>
<feature type="compositionally biased region" description="Basic and acidic residues" evidence="4">
    <location>
        <begin position="1"/>
        <end position="11"/>
    </location>
</feature>
<feature type="binding site" evidence="2">
    <location>
        <position position="105"/>
    </location>
    <ligand>
        <name>Cu cation</name>
        <dbReference type="ChEBI" id="CHEBI:23378"/>
    </ligand>
</feature>
<dbReference type="RefSeq" id="WP_012347648.1">
    <property type="nucleotide sequence ID" value="NC_010524.1"/>
</dbReference>
<evidence type="ECO:0000313" key="6">
    <source>
        <dbReference type="EMBL" id="ACB34892.1"/>
    </source>
</evidence>
<gene>
    <name evidence="6" type="ordered locus">Lcho_2627</name>
</gene>
<protein>
    <submittedName>
        <fullName evidence="6">Electron transport protein SCO1/SenC</fullName>
    </submittedName>
</protein>
<feature type="disulfide bond" description="Redox-active" evidence="3">
    <location>
        <begin position="105"/>
        <end position="109"/>
    </location>
</feature>
<keyword evidence="2" id="KW-0186">Copper</keyword>
<dbReference type="STRING" id="395495.Lcho_2627"/>
<evidence type="ECO:0000256" key="4">
    <source>
        <dbReference type="SAM" id="MobiDB-lite"/>
    </source>
</evidence>
<sequence precursor="true">MHLTSRTDRRSPPGSSPRQIRHSGLLRRCAARAFVIGASLLGLAAGQAQAAPAQPAARSAAAETQTLRLNVPDVQVLDQNGKRRSFYRDLVAGRTVAINFIFTSCTSICSPLSATFKAMQTEVARQAGGDVHFISVSVDPLSDTPEELNKFARKFEAGPGWTFVTGSRKSIDAILKAYDVSAGDPNDHSPMIYLGHEPSKRWVRTYGLASPQQLVERLTGLSKAPSATDAKAATQASADATAAQIGAMRQIAAQQATRASVVSAASGTRGVDYFTNLPLMTQDRPRVRFYDDLIRGRVVLITSFYTSCKDVCSPVSFNLAKVQELLAQEVDTPVQLISISTDSGIDTPEVLRDFARRHNAQPGWSFVTGKKENVDWVLHKLGLYNEKPEQHTAVLWVGNDRTGAWLKLHALAPPQAILEAVRKVL</sequence>
<feature type="binding site" evidence="2">
    <location>
        <position position="109"/>
    </location>
    <ligand>
        <name>Cu cation</name>
        <dbReference type="ChEBI" id="CHEBI:23378"/>
    </ligand>
</feature>
<dbReference type="PANTHER" id="PTHR12151">
    <property type="entry name" value="ELECTRON TRANSPORT PROTIN SCO1/SENC FAMILY MEMBER"/>
    <property type="match status" value="1"/>
</dbReference>
<organism evidence="6 7">
    <name type="scientific">Leptothrix cholodnii (strain ATCC 51168 / LMG 8142 / SP-6)</name>
    <name type="common">Leptothrix discophora (strain SP-6)</name>
    <dbReference type="NCBI Taxonomy" id="395495"/>
    <lineage>
        <taxon>Bacteria</taxon>
        <taxon>Pseudomonadati</taxon>
        <taxon>Pseudomonadota</taxon>
        <taxon>Betaproteobacteria</taxon>
        <taxon>Burkholderiales</taxon>
        <taxon>Sphaerotilaceae</taxon>
        <taxon>Leptothrix</taxon>
    </lineage>
</organism>
<dbReference type="HOGENOM" id="CLU_749877_0_0_4"/>
<dbReference type="CDD" id="cd02968">
    <property type="entry name" value="SCO"/>
    <property type="match status" value="2"/>
</dbReference>
<dbReference type="KEGG" id="lch:Lcho_2627"/>
<feature type="region of interest" description="Disordered" evidence="4">
    <location>
        <begin position="1"/>
        <end position="22"/>
    </location>
</feature>
<evidence type="ECO:0000256" key="5">
    <source>
        <dbReference type="SAM" id="SignalP"/>
    </source>
</evidence>
<keyword evidence="7" id="KW-1185">Reference proteome</keyword>
<evidence type="ECO:0000256" key="3">
    <source>
        <dbReference type="PIRSR" id="PIRSR603782-2"/>
    </source>
</evidence>
<dbReference type="eggNOG" id="COG1999">
    <property type="taxonomic scope" value="Bacteria"/>
</dbReference>
<feature type="signal peptide" evidence="5">
    <location>
        <begin position="1"/>
        <end position="50"/>
    </location>
</feature>
<evidence type="ECO:0000313" key="7">
    <source>
        <dbReference type="Proteomes" id="UP000001693"/>
    </source>
</evidence>
<name>B1Y7D7_LEPCP</name>
<feature type="chain" id="PRO_5002770598" evidence="5">
    <location>
        <begin position="51"/>
        <end position="425"/>
    </location>
</feature>
<keyword evidence="3" id="KW-1015">Disulfide bond</keyword>
<dbReference type="Proteomes" id="UP000001693">
    <property type="component" value="Chromosome"/>
</dbReference>